<evidence type="ECO:0000256" key="7">
    <source>
        <dbReference type="ARBA" id="ARBA00023136"/>
    </source>
</evidence>
<dbReference type="PIRSF" id="PIRSF006060">
    <property type="entry name" value="AA_transporter"/>
    <property type="match status" value="1"/>
</dbReference>
<comment type="subcellular location">
    <subcellularLocation>
        <location evidence="1">Cell membrane</location>
        <topology evidence="1">Multi-pass membrane protein</topology>
    </subcellularLocation>
</comment>
<dbReference type="GO" id="GO:0005886">
    <property type="term" value="C:plasma membrane"/>
    <property type="evidence" value="ECO:0007669"/>
    <property type="project" value="UniProtKB-SubCell"/>
</dbReference>
<feature type="transmembrane region" description="Helical" evidence="8">
    <location>
        <begin position="433"/>
        <end position="452"/>
    </location>
</feature>
<dbReference type="PANTHER" id="PTHR11785">
    <property type="entry name" value="AMINO ACID TRANSPORTER"/>
    <property type="match status" value="1"/>
</dbReference>
<dbReference type="STRING" id="299467.A0A443S6G9"/>
<dbReference type="InterPro" id="IPR050598">
    <property type="entry name" value="AminoAcid_Transporter"/>
</dbReference>
<name>A0A443S6G9_9ACAR</name>
<dbReference type="PANTHER" id="PTHR11785:SF240">
    <property type="entry name" value="LD25378P"/>
    <property type="match status" value="1"/>
</dbReference>
<keyword evidence="10" id="KW-1185">Reference proteome</keyword>
<evidence type="ECO:0000256" key="6">
    <source>
        <dbReference type="ARBA" id="ARBA00022989"/>
    </source>
</evidence>
<feature type="transmembrane region" description="Helical" evidence="8">
    <location>
        <begin position="25"/>
        <end position="46"/>
    </location>
</feature>
<dbReference type="AlphaFoldDB" id="A0A443S6G9"/>
<dbReference type="FunFam" id="1.20.1740.10:FF:000003">
    <property type="entry name" value="Y+L amino acid transporter 1 isoform X1"/>
    <property type="match status" value="1"/>
</dbReference>
<feature type="transmembrane region" description="Helical" evidence="8">
    <location>
        <begin position="406"/>
        <end position="427"/>
    </location>
</feature>
<evidence type="ECO:0000256" key="8">
    <source>
        <dbReference type="SAM" id="Phobius"/>
    </source>
</evidence>
<keyword evidence="6 8" id="KW-1133">Transmembrane helix</keyword>
<evidence type="ECO:0000256" key="1">
    <source>
        <dbReference type="ARBA" id="ARBA00004651"/>
    </source>
</evidence>
<feature type="transmembrane region" description="Helical" evidence="8">
    <location>
        <begin position="345"/>
        <end position="364"/>
    </location>
</feature>
<dbReference type="Pfam" id="PF13520">
    <property type="entry name" value="AA_permease_2"/>
    <property type="match status" value="1"/>
</dbReference>
<organism evidence="9 10">
    <name type="scientific">Leptotrombidium deliense</name>
    <dbReference type="NCBI Taxonomy" id="299467"/>
    <lineage>
        <taxon>Eukaryota</taxon>
        <taxon>Metazoa</taxon>
        <taxon>Ecdysozoa</taxon>
        <taxon>Arthropoda</taxon>
        <taxon>Chelicerata</taxon>
        <taxon>Arachnida</taxon>
        <taxon>Acari</taxon>
        <taxon>Acariformes</taxon>
        <taxon>Trombidiformes</taxon>
        <taxon>Prostigmata</taxon>
        <taxon>Anystina</taxon>
        <taxon>Parasitengona</taxon>
        <taxon>Trombiculoidea</taxon>
        <taxon>Trombiculidae</taxon>
        <taxon>Leptotrombidium</taxon>
    </lineage>
</organism>
<dbReference type="Proteomes" id="UP000288716">
    <property type="component" value="Unassembled WGS sequence"/>
</dbReference>
<dbReference type="OrthoDB" id="3257095at2759"/>
<protein>
    <submittedName>
        <fullName evidence="9">Large neutral amino acids transporter small subunit 2-like protein</fullName>
    </submittedName>
</protein>
<feature type="transmembrane region" description="Helical" evidence="8">
    <location>
        <begin position="176"/>
        <end position="196"/>
    </location>
</feature>
<evidence type="ECO:0000256" key="3">
    <source>
        <dbReference type="ARBA" id="ARBA00022448"/>
    </source>
</evidence>
<feature type="transmembrane region" description="Helical" evidence="8">
    <location>
        <begin position="103"/>
        <end position="133"/>
    </location>
</feature>
<keyword evidence="3" id="KW-0813">Transport</keyword>
<dbReference type="InterPro" id="IPR002293">
    <property type="entry name" value="AA/rel_permease1"/>
</dbReference>
<keyword evidence="5 8" id="KW-0812">Transmembrane</keyword>
<feature type="transmembrane region" description="Helical" evidence="8">
    <location>
        <begin position="216"/>
        <end position="237"/>
    </location>
</feature>
<dbReference type="VEuPathDB" id="VectorBase:LDEU008939"/>
<feature type="transmembrane region" description="Helical" evidence="8">
    <location>
        <begin position="370"/>
        <end position="394"/>
    </location>
</feature>
<reference evidence="9 10" key="1">
    <citation type="journal article" date="2018" name="Gigascience">
        <title>Genomes of trombidid mites reveal novel predicted allergens and laterally-transferred genes associated with secondary metabolism.</title>
        <authorList>
            <person name="Dong X."/>
            <person name="Chaisiri K."/>
            <person name="Xia D."/>
            <person name="Armstrong S.D."/>
            <person name="Fang Y."/>
            <person name="Donnelly M.J."/>
            <person name="Kadowaki T."/>
            <person name="McGarry J.W."/>
            <person name="Darby A.C."/>
            <person name="Makepeace B.L."/>
        </authorList>
    </citation>
    <scope>NUCLEOTIDE SEQUENCE [LARGE SCALE GENOMIC DNA]</scope>
    <source>
        <strain evidence="9">UoL-UT</strain>
    </source>
</reference>
<gene>
    <name evidence="9" type="ORF">B4U80_09153</name>
</gene>
<dbReference type="EMBL" id="NCKV01007120">
    <property type="protein sequence ID" value="RWS23101.1"/>
    <property type="molecule type" value="Genomic_DNA"/>
</dbReference>
<evidence type="ECO:0000313" key="9">
    <source>
        <dbReference type="EMBL" id="RWS23101.1"/>
    </source>
</evidence>
<comment type="caution">
    <text evidence="9">The sequence shown here is derived from an EMBL/GenBank/DDBJ whole genome shotgun (WGS) entry which is preliminary data.</text>
</comment>
<accession>A0A443S6G9</accession>
<comment type="similarity">
    <text evidence="2">Belongs to the amino acid-polyamine-organocation (APC) superfamily. L-type amino acid transporter (LAT) (TC 2.A.3.8) family.</text>
</comment>
<dbReference type="Gene3D" id="1.20.1740.10">
    <property type="entry name" value="Amino acid/polyamine transporter I"/>
    <property type="match status" value="1"/>
</dbReference>
<feature type="transmembrane region" description="Helical" evidence="8">
    <location>
        <begin position="58"/>
        <end position="82"/>
    </location>
</feature>
<feature type="transmembrane region" description="Helical" evidence="8">
    <location>
        <begin position="145"/>
        <end position="164"/>
    </location>
</feature>
<evidence type="ECO:0000313" key="10">
    <source>
        <dbReference type="Proteomes" id="UP000288716"/>
    </source>
</evidence>
<dbReference type="GO" id="GO:0015179">
    <property type="term" value="F:L-amino acid transmembrane transporter activity"/>
    <property type="evidence" value="ECO:0007669"/>
    <property type="project" value="TreeGrafter"/>
</dbReference>
<keyword evidence="4" id="KW-1003">Cell membrane</keyword>
<feature type="transmembrane region" description="Helical" evidence="8">
    <location>
        <begin position="258"/>
        <end position="276"/>
    </location>
</feature>
<feature type="transmembrane region" description="Helical" evidence="8">
    <location>
        <begin position="296"/>
        <end position="325"/>
    </location>
</feature>
<proteinExistence type="inferred from homology"/>
<sequence length="483" mass="53429">MFKMTSETRKRKDERNTTNVELKKSLGLLNGVSLTVGIIIGSGIFVSPKGVLQEAGSIGLAIIIWIISGLLSTVGALCYAELGTAIPKSGGDYAYIAEAFGPLPAFLFLWVSMFIIIPASNAITGLTFANYILQPLFPNCTPPENAVRIIAALLIVFLTFINCVNVKWANKIQNIFTAAKVLALLIIIYVGIVALFNGKPLKYKNAFIGTTSSPGHIALAFYSGLYSYGGWNSLNFVTEELRNPFRNLPRAIYISMPLITAIYVLTNIAYFAVLLPEEVMSSNAVAVSFGEKTMGFMAWLMSFSVALSCFGNLNGGIFASSRLFFVGAREQHLPSFFAMINMNNFTPVPSLIFLCLTSAVYLMTTEVYVLINYTAFTGWFFISMSIAALIWLRIKQPNMKRPIKVNILMPIIFILICIFLVTCPFYLMPVEAGIGLIITFSGVPIYFLTIFIENKPNFYQNIIDSFTIFLQKLLCCVHEDKQS</sequence>
<evidence type="ECO:0000256" key="5">
    <source>
        <dbReference type="ARBA" id="ARBA00022692"/>
    </source>
</evidence>
<keyword evidence="7 8" id="KW-0472">Membrane</keyword>
<evidence type="ECO:0000256" key="2">
    <source>
        <dbReference type="ARBA" id="ARBA00007040"/>
    </source>
</evidence>
<evidence type="ECO:0000256" key="4">
    <source>
        <dbReference type="ARBA" id="ARBA00022475"/>
    </source>
</evidence>